<evidence type="ECO:0000256" key="1">
    <source>
        <dbReference type="PROSITE-ProRule" id="PRU00023"/>
    </source>
</evidence>
<dbReference type="Pfam" id="PF13637">
    <property type="entry name" value="Ank_4"/>
    <property type="match status" value="1"/>
</dbReference>
<dbReference type="AlphaFoldDB" id="A0A495DM85"/>
<dbReference type="InterPro" id="IPR002110">
    <property type="entry name" value="Ankyrin_rpt"/>
</dbReference>
<accession>A0A495DM85</accession>
<proteinExistence type="predicted"/>
<sequence length="100" mass="10696">MGPSRNEEASMTDYKDFQDALAKQDYDALASAIATISDLDAMDSFGWTPLIYATLRDDVKAIEMLLASGCSLGACDLGGLTAFDHADLNGNQEVRSRLSG</sequence>
<dbReference type="Proteomes" id="UP000273675">
    <property type="component" value="Unassembled WGS sequence"/>
</dbReference>
<name>A0A495DM85_9PROT</name>
<dbReference type="InterPro" id="IPR036770">
    <property type="entry name" value="Ankyrin_rpt-contain_sf"/>
</dbReference>
<organism evidence="2 3">
    <name type="scientific">Maricaulis maris</name>
    <dbReference type="NCBI Taxonomy" id="74318"/>
    <lineage>
        <taxon>Bacteria</taxon>
        <taxon>Pseudomonadati</taxon>
        <taxon>Pseudomonadota</taxon>
        <taxon>Alphaproteobacteria</taxon>
        <taxon>Maricaulales</taxon>
        <taxon>Maricaulaceae</taxon>
        <taxon>Maricaulis</taxon>
    </lineage>
</organism>
<evidence type="ECO:0000313" key="3">
    <source>
        <dbReference type="Proteomes" id="UP000273675"/>
    </source>
</evidence>
<dbReference type="SUPFAM" id="SSF48403">
    <property type="entry name" value="Ankyrin repeat"/>
    <property type="match status" value="1"/>
</dbReference>
<dbReference type="Gene3D" id="1.25.40.20">
    <property type="entry name" value="Ankyrin repeat-containing domain"/>
    <property type="match status" value="1"/>
</dbReference>
<gene>
    <name evidence="2" type="ORF">C7435_0465</name>
</gene>
<dbReference type="PROSITE" id="PS50088">
    <property type="entry name" value="ANK_REPEAT"/>
    <property type="match status" value="1"/>
</dbReference>
<evidence type="ECO:0000313" key="2">
    <source>
        <dbReference type="EMBL" id="RKR04022.1"/>
    </source>
</evidence>
<feature type="repeat" description="ANK" evidence="1">
    <location>
        <begin position="45"/>
        <end position="77"/>
    </location>
</feature>
<reference evidence="2 3" key="1">
    <citation type="submission" date="2018-10" db="EMBL/GenBank/DDBJ databases">
        <title>Genomic Encyclopedia of Type Strains, Phase IV (KMG-IV): sequencing the most valuable type-strain genomes for metagenomic binning, comparative biology and taxonomic classification.</title>
        <authorList>
            <person name="Goeker M."/>
        </authorList>
    </citation>
    <scope>NUCLEOTIDE SEQUENCE [LARGE SCALE GENOMIC DNA]</scope>
    <source>
        <strain evidence="2 3">DSM 4734</strain>
    </source>
</reference>
<keyword evidence="1" id="KW-0040">ANK repeat</keyword>
<comment type="caution">
    <text evidence="2">The sequence shown here is derived from an EMBL/GenBank/DDBJ whole genome shotgun (WGS) entry which is preliminary data.</text>
</comment>
<protein>
    <submittedName>
        <fullName evidence="2">Ankyrin repeat protein</fullName>
    </submittedName>
</protein>
<dbReference type="EMBL" id="RBIM01000001">
    <property type="protein sequence ID" value="RKR04022.1"/>
    <property type="molecule type" value="Genomic_DNA"/>
</dbReference>